<feature type="transmembrane region" description="Helical" evidence="1">
    <location>
        <begin position="28"/>
        <end position="45"/>
    </location>
</feature>
<dbReference type="SUPFAM" id="SSF141868">
    <property type="entry name" value="EAL domain-like"/>
    <property type="match status" value="1"/>
</dbReference>
<protein>
    <recommendedName>
        <fullName evidence="2">EAL domain-containing protein</fullName>
    </recommendedName>
</protein>
<dbReference type="CDD" id="cd01948">
    <property type="entry name" value="EAL"/>
    <property type="match status" value="1"/>
</dbReference>
<dbReference type="Proteomes" id="UP000615003">
    <property type="component" value="Unassembled WGS sequence"/>
</dbReference>
<feature type="domain" description="EAL" evidence="2">
    <location>
        <begin position="331"/>
        <end position="576"/>
    </location>
</feature>
<dbReference type="InterPro" id="IPR035919">
    <property type="entry name" value="EAL_sf"/>
</dbReference>
<keyword evidence="1" id="KW-0472">Membrane</keyword>
<evidence type="ECO:0000313" key="3">
    <source>
        <dbReference type="EMBL" id="MBE0381864.1"/>
    </source>
</evidence>
<proteinExistence type="predicted"/>
<evidence type="ECO:0000259" key="2">
    <source>
        <dbReference type="PROSITE" id="PS50883"/>
    </source>
</evidence>
<keyword evidence="1" id="KW-1133">Transmembrane helix</keyword>
<evidence type="ECO:0000256" key="1">
    <source>
        <dbReference type="SAM" id="Phobius"/>
    </source>
</evidence>
<dbReference type="InterPro" id="IPR050706">
    <property type="entry name" value="Cyclic-di-GMP_PDE-like"/>
</dbReference>
<comment type="caution">
    <text evidence="3">The sequence shown here is derived from an EMBL/GenBank/DDBJ whole genome shotgun (WGS) entry which is preliminary data.</text>
</comment>
<keyword evidence="4" id="KW-1185">Reference proteome</keyword>
<dbReference type="PROSITE" id="PS50883">
    <property type="entry name" value="EAL"/>
    <property type="match status" value="1"/>
</dbReference>
<dbReference type="SMART" id="SM00052">
    <property type="entry name" value="EAL"/>
    <property type="match status" value="1"/>
</dbReference>
<dbReference type="Pfam" id="PF00563">
    <property type="entry name" value="EAL"/>
    <property type="match status" value="1"/>
</dbReference>
<name>A0ABR9EMV2_PSEVC</name>
<accession>A0ABR9EMV2</accession>
<dbReference type="InterPro" id="IPR001633">
    <property type="entry name" value="EAL_dom"/>
</dbReference>
<gene>
    <name evidence="3" type="ORF">PCARR_a0101</name>
</gene>
<sequence length="576" mass="65788">MNNTLVNNLTSEYAMQHSNIWHLKQFKVIYFAFIGLVLVSFNFVLNDALHKKIHTSGQQLVKQIYDLNLAPSINNEVLAALVKSEGFMLKPQVPAEHFKHLVSVEHDVFTYKTLSLSFYHYSTWVKQGYLFVLLNLVIIGAACWFYCWWSLLKEAPKQAVQKALIKSPKLIKPKHKEVGVTKQVKSCELSSLYGVSLASHSLFILIECTCNFDKNTDKEASFKVAIIKNFTELKSVSVELLNSHYLAVTLQNVPVTQLDRYVQKLHKTVFLLCRNHQNTITRKNIKVGSCNYRIGADQITVYQLAKSALTLSQSSLLQHCHRFPLNHSQEKLLSSEQVIENVKKNKFILFFQPLFELSTGDILQHEALMRVRHSQHGLLAARYFINQVYSNQDALILDKAVIGQVKKLILSEASALTVSINLHPNNWFNNEFWEWLPSQLAELKLNAKLQFEISEADFFAHRDSMAKPLNIIRQSNSQLVIDNVQSSEKIAALVEHSEVCAIKLSYELVHLLNEKTHNQKQITKIVESARYLNLPVFAVGVETQKELFMLAKLGVVGAQGFYFSEPLQEFTQAVFH</sequence>
<dbReference type="EMBL" id="AQGW01000018">
    <property type="protein sequence ID" value="MBE0381864.1"/>
    <property type="molecule type" value="Genomic_DNA"/>
</dbReference>
<organism evidence="3 4">
    <name type="scientific">Pseudoalteromonas carrageenovora IAM 12662</name>
    <dbReference type="NCBI Taxonomy" id="1314868"/>
    <lineage>
        <taxon>Bacteria</taxon>
        <taxon>Pseudomonadati</taxon>
        <taxon>Pseudomonadota</taxon>
        <taxon>Gammaproteobacteria</taxon>
        <taxon>Alteromonadales</taxon>
        <taxon>Pseudoalteromonadaceae</taxon>
        <taxon>Pseudoalteromonas</taxon>
    </lineage>
</organism>
<keyword evidence="1" id="KW-0812">Transmembrane</keyword>
<reference evidence="3 4" key="1">
    <citation type="submission" date="2015-06" db="EMBL/GenBank/DDBJ databases">
        <title>Genome sequence of Pseudoalteromonas carrageenovora.</title>
        <authorList>
            <person name="Xie B.-B."/>
            <person name="Rong J.-C."/>
            <person name="Qin Q.-L."/>
            <person name="Zhang Y.-Z."/>
        </authorList>
    </citation>
    <scope>NUCLEOTIDE SEQUENCE [LARGE SCALE GENOMIC DNA]</scope>
    <source>
        <strain evidence="3 4">IAM 12662</strain>
    </source>
</reference>
<feature type="transmembrane region" description="Helical" evidence="1">
    <location>
        <begin position="129"/>
        <end position="151"/>
    </location>
</feature>
<evidence type="ECO:0000313" key="4">
    <source>
        <dbReference type="Proteomes" id="UP000615003"/>
    </source>
</evidence>
<dbReference type="PANTHER" id="PTHR33121:SF32">
    <property type="entry name" value="RNASE E SPECIFICITY FACTOR CSRD"/>
    <property type="match status" value="1"/>
</dbReference>
<dbReference type="PANTHER" id="PTHR33121">
    <property type="entry name" value="CYCLIC DI-GMP PHOSPHODIESTERASE PDEF"/>
    <property type="match status" value="1"/>
</dbReference>
<dbReference type="Gene3D" id="3.20.20.450">
    <property type="entry name" value="EAL domain"/>
    <property type="match status" value="1"/>
</dbReference>